<comment type="function">
    <text evidence="6">DNA-dependent RNA polymerase catalyzes the transcription of DNA into RNA using the four ribonucleoside triphosphates as substrates. Specific peripheric component of RNA polymerase III which synthesizes small RNAs, such as 5S rRNA and tRNAs.</text>
</comment>
<comment type="similarity">
    <text evidence="2 6">Belongs to the eukaryotic RPC34/RPC39 RNA polymerase subunit family.</text>
</comment>
<evidence type="ECO:0000256" key="5">
    <source>
        <dbReference type="ARBA" id="ARBA00023242"/>
    </source>
</evidence>
<evidence type="ECO:0000313" key="9">
    <source>
        <dbReference type="Proteomes" id="UP000799438"/>
    </source>
</evidence>
<keyword evidence="9" id="KW-1185">Reference proteome</keyword>
<sequence>MAPATASKKDQLYDKCAEREPGTIFYQEDLSLFNVAKDVEELVRLCQELVDAHLFELLESGQNAWDRALCWRLRTREDAAKLRSMDPNERVVYSHISSTSDQGMWTRTIKAKTNFHQTVINKALKSLEGKRLVKSITSVKHPGRKIYMLAHLTPSEEISGGPWHQDGELDVELIETIAGVIVQYVEGESWAEQRGPSKADIRRKKELVQQQRNNNNNNSNLPADPPKFEPPLGRNGRLLVPHAPGYRNYPTATSILDFIVKSGVIEGVVIRESDLRSLLDNLVFDGRLERMGAMGYRTVRGVMNETEEGYGNGLTQAPCGRCPVFNLCEEGGPVSATNCVYFEEWLKL</sequence>
<dbReference type="InterPro" id="IPR007832">
    <property type="entry name" value="RNA_pol_Rpc34"/>
</dbReference>
<reference evidence="8" key="1">
    <citation type="journal article" date="2020" name="Stud. Mycol.">
        <title>101 Dothideomycetes genomes: a test case for predicting lifestyles and emergence of pathogens.</title>
        <authorList>
            <person name="Haridas S."/>
            <person name="Albert R."/>
            <person name="Binder M."/>
            <person name="Bloem J."/>
            <person name="Labutti K."/>
            <person name="Salamov A."/>
            <person name="Andreopoulos B."/>
            <person name="Baker S."/>
            <person name="Barry K."/>
            <person name="Bills G."/>
            <person name="Bluhm B."/>
            <person name="Cannon C."/>
            <person name="Castanera R."/>
            <person name="Culley D."/>
            <person name="Daum C."/>
            <person name="Ezra D."/>
            <person name="Gonzalez J."/>
            <person name="Henrissat B."/>
            <person name="Kuo A."/>
            <person name="Liang C."/>
            <person name="Lipzen A."/>
            <person name="Lutzoni F."/>
            <person name="Magnuson J."/>
            <person name="Mondo S."/>
            <person name="Nolan M."/>
            <person name="Ohm R."/>
            <person name="Pangilinan J."/>
            <person name="Park H.-J."/>
            <person name="Ramirez L."/>
            <person name="Alfaro M."/>
            <person name="Sun H."/>
            <person name="Tritt A."/>
            <person name="Yoshinaga Y."/>
            <person name="Zwiers L.-H."/>
            <person name="Turgeon B."/>
            <person name="Goodwin S."/>
            <person name="Spatafora J."/>
            <person name="Crous P."/>
            <person name="Grigoriev I."/>
        </authorList>
    </citation>
    <scope>NUCLEOTIDE SEQUENCE</scope>
    <source>
        <strain evidence="8">CBS 121167</strain>
    </source>
</reference>
<dbReference type="AlphaFoldDB" id="A0A6A6BR21"/>
<dbReference type="Gene3D" id="1.10.10.10">
    <property type="entry name" value="Winged helix-like DNA-binding domain superfamily/Winged helix DNA-binding domain"/>
    <property type="match status" value="1"/>
</dbReference>
<proteinExistence type="inferred from homology"/>
<dbReference type="PIRSF" id="PIRSF028763">
    <property type="entry name" value="RNA_pol_Rpc34"/>
    <property type="match status" value="1"/>
</dbReference>
<dbReference type="GeneID" id="54297434"/>
<evidence type="ECO:0000313" key="8">
    <source>
        <dbReference type="EMBL" id="KAF2145031.1"/>
    </source>
</evidence>
<dbReference type="GO" id="GO:0005654">
    <property type="term" value="C:nucleoplasm"/>
    <property type="evidence" value="ECO:0007669"/>
    <property type="project" value="UniProtKB-ARBA"/>
</dbReference>
<evidence type="ECO:0000256" key="2">
    <source>
        <dbReference type="ARBA" id="ARBA00011038"/>
    </source>
</evidence>
<dbReference type="SUPFAM" id="SSF46785">
    <property type="entry name" value="Winged helix' DNA-binding domain"/>
    <property type="match status" value="1"/>
</dbReference>
<dbReference type="GO" id="GO:0005666">
    <property type="term" value="C:RNA polymerase III complex"/>
    <property type="evidence" value="ECO:0007669"/>
    <property type="project" value="UniProtKB-UniRule"/>
</dbReference>
<dbReference type="OrthoDB" id="613763at2759"/>
<evidence type="ECO:0000256" key="7">
    <source>
        <dbReference type="SAM" id="MobiDB-lite"/>
    </source>
</evidence>
<dbReference type="InterPro" id="IPR016049">
    <property type="entry name" value="RNA_pol_Rpc34-like"/>
</dbReference>
<dbReference type="EMBL" id="ML995478">
    <property type="protein sequence ID" value="KAF2145031.1"/>
    <property type="molecule type" value="Genomic_DNA"/>
</dbReference>
<dbReference type="RefSeq" id="XP_033400743.1">
    <property type="nucleotide sequence ID" value="XM_033539938.1"/>
</dbReference>
<protein>
    <recommendedName>
        <fullName evidence="6">DNA-directed RNA polymerase III subunit RPC6</fullName>
        <shortName evidence="6">RNA polymerase III subunit C6</shortName>
    </recommendedName>
</protein>
<evidence type="ECO:0000256" key="4">
    <source>
        <dbReference type="ARBA" id="ARBA00023163"/>
    </source>
</evidence>
<keyword evidence="5 6" id="KW-0539">Nucleus</keyword>
<evidence type="ECO:0000256" key="6">
    <source>
        <dbReference type="PIRNR" id="PIRNR028763"/>
    </source>
</evidence>
<comment type="subcellular location">
    <subcellularLocation>
        <location evidence="1 6">Nucleus</location>
    </subcellularLocation>
</comment>
<feature type="region of interest" description="Disordered" evidence="7">
    <location>
        <begin position="212"/>
        <end position="235"/>
    </location>
</feature>
<dbReference type="Pfam" id="PF05158">
    <property type="entry name" value="RNA_pol_Rpc34"/>
    <property type="match status" value="1"/>
</dbReference>
<keyword evidence="3 6" id="KW-0240">DNA-directed RNA polymerase</keyword>
<dbReference type="Proteomes" id="UP000799438">
    <property type="component" value="Unassembled WGS sequence"/>
</dbReference>
<dbReference type="GO" id="GO:0005737">
    <property type="term" value="C:cytoplasm"/>
    <property type="evidence" value="ECO:0007669"/>
    <property type="project" value="UniProtKB-ARBA"/>
</dbReference>
<dbReference type="InterPro" id="IPR036390">
    <property type="entry name" value="WH_DNA-bd_sf"/>
</dbReference>
<organism evidence="8 9">
    <name type="scientific">Aplosporella prunicola CBS 121167</name>
    <dbReference type="NCBI Taxonomy" id="1176127"/>
    <lineage>
        <taxon>Eukaryota</taxon>
        <taxon>Fungi</taxon>
        <taxon>Dikarya</taxon>
        <taxon>Ascomycota</taxon>
        <taxon>Pezizomycotina</taxon>
        <taxon>Dothideomycetes</taxon>
        <taxon>Dothideomycetes incertae sedis</taxon>
        <taxon>Botryosphaeriales</taxon>
        <taxon>Aplosporellaceae</taxon>
        <taxon>Aplosporella</taxon>
    </lineage>
</organism>
<gene>
    <name evidence="8" type="ORF">K452DRAFT_284422</name>
</gene>
<evidence type="ECO:0000256" key="3">
    <source>
        <dbReference type="ARBA" id="ARBA00022478"/>
    </source>
</evidence>
<dbReference type="PANTHER" id="PTHR12780">
    <property type="entry name" value="RNA POLYMERASE III DNA DIRECTED , 39KD SUBUNIT-RELATED"/>
    <property type="match status" value="1"/>
</dbReference>
<keyword evidence="4 6" id="KW-0804">Transcription</keyword>
<name>A0A6A6BR21_9PEZI</name>
<dbReference type="GO" id="GO:0006383">
    <property type="term" value="P:transcription by RNA polymerase III"/>
    <property type="evidence" value="ECO:0007669"/>
    <property type="project" value="UniProtKB-UniRule"/>
</dbReference>
<dbReference type="FunFam" id="1.10.10.10:FF:000116">
    <property type="entry name" value="DNA-directed RNA polymerase III subunit RPC6"/>
    <property type="match status" value="1"/>
</dbReference>
<dbReference type="InterPro" id="IPR036388">
    <property type="entry name" value="WH-like_DNA-bd_sf"/>
</dbReference>
<accession>A0A6A6BR21</accession>
<evidence type="ECO:0000256" key="1">
    <source>
        <dbReference type="ARBA" id="ARBA00004123"/>
    </source>
</evidence>